<name>A0A0M3JIV7_ANISI</name>
<keyword evidence="4 7" id="KW-0812">Transmembrane</keyword>
<protein>
    <submittedName>
        <fullName evidence="10">Transporter</fullName>
    </submittedName>
</protein>
<reference evidence="10" key="1">
    <citation type="submission" date="2017-02" db="UniProtKB">
        <authorList>
            <consortium name="WormBaseParasite"/>
        </authorList>
    </citation>
    <scope>IDENTIFICATION</scope>
</reference>
<gene>
    <name evidence="8" type="ORF">ASIM_LOCUS7344</name>
</gene>
<organism evidence="10">
    <name type="scientific">Anisakis simplex</name>
    <name type="common">Herring worm</name>
    <dbReference type="NCBI Taxonomy" id="6269"/>
    <lineage>
        <taxon>Eukaryota</taxon>
        <taxon>Metazoa</taxon>
        <taxon>Ecdysozoa</taxon>
        <taxon>Nematoda</taxon>
        <taxon>Chromadorea</taxon>
        <taxon>Rhabditida</taxon>
        <taxon>Spirurina</taxon>
        <taxon>Ascaridomorpha</taxon>
        <taxon>Ascaridoidea</taxon>
        <taxon>Anisakidae</taxon>
        <taxon>Anisakis</taxon>
        <taxon>Anisakis simplex complex</taxon>
    </lineage>
</organism>
<evidence type="ECO:0000256" key="6">
    <source>
        <dbReference type="ARBA" id="ARBA00023136"/>
    </source>
</evidence>
<dbReference type="AlphaFoldDB" id="A0A0M3JIV7"/>
<dbReference type="OrthoDB" id="438495at2759"/>
<feature type="transmembrane region" description="Helical" evidence="7">
    <location>
        <begin position="40"/>
        <end position="63"/>
    </location>
</feature>
<reference evidence="8 9" key="2">
    <citation type="submission" date="2018-11" db="EMBL/GenBank/DDBJ databases">
        <authorList>
            <consortium name="Pathogen Informatics"/>
        </authorList>
    </citation>
    <scope>NUCLEOTIDE SEQUENCE [LARGE SCALE GENOMIC DNA]</scope>
</reference>
<dbReference type="EMBL" id="UYRR01017599">
    <property type="protein sequence ID" value="VDK28989.1"/>
    <property type="molecule type" value="Genomic_DNA"/>
</dbReference>
<dbReference type="GO" id="GO:0012505">
    <property type="term" value="C:endomembrane system"/>
    <property type="evidence" value="ECO:0007669"/>
    <property type="project" value="UniProtKB-ARBA"/>
</dbReference>
<keyword evidence="9" id="KW-1185">Reference proteome</keyword>
<evidence type="ECO:0000256" key="2">
    <source>
        <dbReference type="ARBA" id="ARBA00010694"/>
    </source>
</evidence>
<evidence type="ECO:0000313" key="9">
    <source>
        <dbReference type="Proteomes" id="UP000267096"/>
    </source>
</evidence>
<keyword evidence="3" id="KW-0813">Transport</keyword>
<dbReference type="GO" id="GO:0055085">
    <property type="term" value="P:transmembrane transport"/>
    <property type="evidence" value="ECO:0007669"/>
    <property type="project" value="InterPro"/>
</dbReference>
<dbReference type="Proteomes" id="UP000267096">
    <property type="component" value="Unassembled WGS sequence"/>
</dbReference>
<evidence type="ECO:0000313" key="10">
    <source>
        <dbReference type="WBParaSite" id="ASIM_0000757301-mRNA-1"/>
    </source>
</evidence>
<sequence>MISFALLADAVIGNVQEKAMRTYGATNNEVVLYSYTIGSVYIFVGLLISGQLVDAFMFFLQVFSEFVDRISI</sequence>
<dbReference type="GO" id="GO:0016020">
    <property type="term" value="C:membrane"/>
    <property type="evidence" value="ECO:0007669"/>
    <property type="project" value="UniProtKB-SubCell"/>
</dbReference>
<evidence type="ECO:0000256" key="7">
    <source>
        <dbReference type="SAM" id="Phobius"/>
    </source>
</evidence>
<evidence type="ECO:0000256" key="1">
    <source>
        <dbReference type="ARBA" id="ARBA00004141"/>
    </source>
</evidence>
<evidence type="ECO:0000256" key="3">
    <source>
        <dbReference type="ARBA" id="ARBA00022448"/>
    </source>
</evidence>
<evidence type="ECO:0000256" key="4">
    <source>
        <dbReference type="ARBA" id="ARBA00022692"/>
    </source>
</evidence>
<comment type="subcellular location">
    <subcellularLocation>
        <location evidence="1">Membrane</location>
        <topology evidence="1">Multi-pass membrane protein</topology>
    </subcellularLocation>
</comment>
<dbReference type="InterPro" id="IPR013657">
    <property type="entry name" value="SCL35B1-4/HUT1"/>
</dbReference>
<keyword evidence="6 7" id="KW-0472">Membrane</keyword>
<proteinExistence type="inferred from homology"/>
<comment type="similarity">
    <text evidence="2">Belongs to the nucleotide-sugar transporter family. SLC35B subfamily.</text>
</comment>
<keyword evidence="5 7" id="KW-1133">Transmembrane helix</keyword>
<dbReference type="Pfam" id="PF08449">
    <property type="entry name" value="UAA"/>
    <property type="match status" value="1"/>
</dbReference>
<evidence type="ECO:0000256" key="5">
    <source>
        <dbReference type="ARBA" id="ARBA00022989"/>
    </source>
</evidence>
<evidence type="ECO:0000313" key="8">
    <source>
        <dbReference type="EMBL" id="VDK28989.1"/>
    </source>
</evidence>
<accession>A0A0M3JIV7</accession>
<dbReference type="WBParaSite" id="ASIM_0000757301-mRNA-1">
    <property type="protein sequence ID" value="ASIM_0000757301-mRNA-1"/>
    <property type="gene ID" value="ASIM_0000757301"/>
</dbReference>